<dbReference type="InterPro" id="IPR010982">
    <property type="entry name" value="Lambda_DNA-bd_dom_sf"/>
</dbReference>
<feature type="non-terminal residue" evidence="2">
    <location>
        <position position="1"/>
    </location>
</feature>
<reference evidence="2" key="1">
    <citation type="journal article" date="2013" name="Environ. Microbiol.">
        <title>Microbiota from the distal guts of lean and obese adolescents exhibit partial functional redundancy besides clear differences in community structure.</title>
        <authorList>
            <person name="Ferrer M."/>
            <person name="Ruiz A."/>
            <person name="Lanza F."/>
            <person name="Haange S.B."/>
            <person name="Oberbach A."/>
            <person name="Till H."/>
            <person name="Bargiela R."/>
            <person name="Campoy C."/>
            <person name="Segura M.T."/>
            <person name="Richter M."/>
            <person name="von Bergen M."/>
            <person name="Seifert J."/>
            <person name="Suarez A."/>
        </authorList>
    </citation>
    <scope>NUCLEOTIDE SEQUENCE</scope>
</reference>
<dbReference type="AlphaFoldDB" id="K1V7I5"/>
<proteinExistence type="predicted"/>
<feature type="domain" description="RNA polymerase sigma-70" evidence="1">
    <location>
        <begin position="8"/>
        <end position="34"/>
    </location>
</feature>
<dbReference type="GO" id="GO:0003677">
    <property type="term" value="F:DNA binding"/>
    <property type="evidence" value="ECO:0007669"/>
    <property type="project" value="InterPro"/>
</dbReference>
<name>K1V7I5_9ZZZZ</name>
<dbReference type="InterPro" id="IPR007630">
    <property type="entry name" value="RNA_pol_sigma70_r4"/>
</dbReference>
<gene>
    <name evidence="2" type="ORF">LEA_01925</name>
</gene>
<dbReference type="Gene3D" id="1.10.10.60">
    <property type="entry name" value="Homeodomain-like"/>
    <property type="match status" value="1"/>
</dbReference>
<keyword evidence="2" id="KW-0804">Transcription</keyword>
<evidence type="ECO:0000259" key="1">
    <source>
        <dbReference type="PROSITE" id="PS00716"/>
    </source>
</evidence>
<sequence>LRFMQGKTQMEVASEIGISQAQVSRLEKGAIRKIKE</sequence>
<keyword evidence="2" id="KW-0240">DNA-directed RNA polymerase</keyword>
<dbReference type="GO" id="GO:0003700">
    <property type="term" value="F:DNA-binding transcription factor activity"/>
    <property type="evidence" value="ECO:0007669"/>
    <property type="project" value="InterPro"/>
</dbReference>
<dbReference type="SUPFAM" id="SSF47413">
    <property type="entry name" value="lambda repressor-like DNA-binding domains"/>
    <property type="match status" value="1"/>
</dbReference>
<dbReference type="GO" id="GO:0006352">
    <property type="term" value="P:DNA-templated transcription initiation"/>
    <property type="evidence" value="ECO:0007669"/>
    <property type="project" value="InterPro"/>
</dbReference>
<dbReference type="InterPro" id="IPR000943">
    <property type="entry name" value="RNA_pol_sigma70"/>
</dbReference>
<dbReference type="PROSITE" id="PS00716">
    <property type="entry name" value="SIGMA70_2"/>
    <property type="match status" value="1"/>
</dbReference>
<comment type="caution">
    <text evidence="2">The sequence shown here is derived from an EMBL/GenBank/DDBJ whole genome shotgun (WGS) entry which is preliminary data.</text>
</comment>
<protein>
    <submittedName>
        <fullName evidence="2">DNA-directed RNA polymerase specialized sigma subunit</fullName>
    </submittedName>
</protein>
<dbReference type="GO" id="GO:0000428">
    <property type="term" value="C:DNA-directed RNA polymerase complex"/>
    <property type="evidence" value="ECO:0007669"/>
    <property type="project" value="UniProtKB-KW"/>
</dbReference>
<accession>K1V7I5</accession>
<organism evidence="2">
    <name type="scientific">human gut metagenome</name>
    <dbReference type="NCBI Taxonomy" id="408170"/>
    <lineage>
        <taxon>unclassified sequences</taxon>
        <taxon>metagenomes</taxon>
        <taxon>organismal metagenomes</taxon>
    </lineage>
</organism>
<dbReference type="Pfam" id="PF04545">
    <property type="entry name" value="Sigma70_r4"/>
    <property type="match status" value="1"/>
</dbReference>
<evidence type="ECO:0000313" key="2">
    <source>
        <dbReference type="EMBL" id="EKC79926.1"/>
    </source>
</evidence>
<dbReference type="EMBL" id="AJWY01001339">
    <property type="protein sequence ID" value="EKC79926.1"/>
    <property type="molecule type" value="Genomic_DNA"/>
</dbReference>